<dbReference type="Proteomes" id="UP000671914">
    <property type="component" value="Chromosome"/>
</dbReference>
<feature type="domain" description="ABC transporter" evidence="6">
    <location>
        <begin position="4"/>
        <end position="229"/>
    </location>
</feature>
<dbReference type="Gene3D" id="3.40.50.300">
    <property type="entry name" value="P-loop containing nucleotide triphosphate hydrolases"/>
    <property type="match status" value="1"/>
</dbReference>
<dbReference type="PANTHER" id="PTHR42711">
    <property type="entry name" value="ABC TRANSPORTER ATP-BINDING PROTEIN"/>
    <property type="match status" value="1"/>
</dbReference>
<organism evidence="7 8">
    <name type="scientific">Agromyces archimandritae</name>
    <dbReference type="NCBI Taxonomy" id="2781962"/>
    <lineage>
        <taxon>Bacteria</taxon>
        <taxon>Bacillati</taxon>
        <taxon>Actinomycetota</taxon>
        <taxon>Actinomycetes</taxon>
        <taxon>Micrococcales</taxon>
        <taxon>Microbacteriaceae</taxon>
        <taxon>Agromyces</taxon>
    </lineage>
</organism>
<accession>A0A975FP66</accession>
<evidence type="ECO:0000256" key="2">
    <source>
        <dbReference type="ARBA" id="ARBA00022448"/>
    </source>
</evidence>
<evidence type="ECO:0000313" key="7">
    <source>
        <dbReference type="EMBL" id="QTX06048.1"/>
    </source>
</evidence>
<dbReference type="CDD" id="cd03263">
    <property type="entry name" value="ABC_subfamily_A"/>
    <property type="match status" value="1"/>
</dbReference>
<dbReference type="GO" id="GO:0005524">
    <property type="term" value="F:ATP binding"/>
    <property type="evidence" value="ECO:0007669"/>
    <property type="project" value="UniProtKB-KW"/>
</dbReference>
<evidence type="ECO:0000256" key="5">
    <source>
        <dbReference type="ARBA" id="ARBA00023251"/>
    </source>
</evidence>
<dbReference type="GO" id="GO:0046677">
    <property type="term" value="P:response to antibiotic"/>
    <property type="evidence" value="ECO:0007669"/>
    <property type="project" value="UniProtKB-KW"/>
</dbReference>
<dbReference type="InterPro" id="IPR050763">
    <property type="entry name" value="ABC_transporter_ATP-binding"/>
</dbReference>
<dbReference type="EMBL" id="CP071696">
    <property type="protein sequence ID" value="QTX06048.1"/>
    <property type="molecule type" value="Genomic_DNA"/>
</dbReference>
<evidence type="ECO:0000259" key="6">
    <source>
        <dbReference type="PROSITE" id="PS50893"/>
    </source>
</evidence>
<keyword evidence="2" id="KW-0813">Transport</keyword>
<protein>
    <submittedName>
        <fullName evidence="7">ABC transporter ATP-binding protein</fullName>
    </submittedName>
</protein>
<keyword evidence="4 7" id="KW-0067">ATP-binding</keyword>
<dbReference type="SMART" id="SM00382">
    <property type="entry name" value="AAA"/>
    <property type="match status" value="1"/>
</dbReference>
<dbReference type="AlphaFoldDB" id="A0A975FP66"/>
<evidence type="ECO:0000256" key="3">
    <source>
        <dbReference type="ARBA" id="ARBA00022741"/>
    </source>
</evidence>
<sequence length="240" mass="25946">MNAVEVTSLRKTFGELVAVDRVGFTVEPGEVFGILGPNGAGKSTTVECLTGAITPDAGMVRVLGVDPAADRATVREKVGYQLQSAVLPAALRVEEAMRLYASFYANPQPIGELLEAVGLREHRRRPFGKLSGGQQQRLSIALALIGSPEVVVLDELTTGLDPQARREVWALVERVKARGVTVILVSHSLDEVERLCDRLTIIAAGRTKFIGTPAELRGDARTLEDAYVTYLDAHDRSDRA</sequence>
<dbReference type="KEGG" id="aarc:G127AT_07705"/>
<dbReference type="InterPro" id="IPR003439">
    <property type="entry name" value="ABC_transporter-like_ATP-bd"/>
</dbReference>
<dbReference type="GO" id="GO:0016887">
    <property type="term" value="F:ATP hydrolysis activity"/>
    <property type="evidence" value="ECO:0007669"/>
    <property type="project" value="InterPro"/>
</dbReference>
<dbReference type="InterPro" id="IPR027417">
    <property type="entry name" value="P-loop_NTPase"/>
</dbReference>
<proteinExistence type="predicted"/>
<keyword evidence="8" id="KW-1185">Reference proteome</keyword>
<dbReference type="PANTHER" id="PTHR42711:SF16">
    <property type="entry name" value="ABC TRANSPORTER ATP-BINDING PROTEIN"/>
    <property type="match status" value="1"/>
</dbReference>
<dbReference type="SUPFAM" id="SSF52540">
    <property type="entry name" value="P-loop containing nucleoside triphosphate hydrolases"/>
    <property type="match status" value="1"/>
</dbReference>
<evidence type="ECO:0000256" key="4">
    <source>
        <dbReference type="ARBA" id="ARBA00022840"/>
    </source>
</evidence>
<evidence type="ECO:0000256" key="1">
    <source>
        <dbReference type="ARBA" id="ARBA00004202"/>
    </source>
</evidence>
<dbReference type="RefSeq" id="WP_210901612.1">
    <property type="nucleotide sequence ID" value="NZ_CP071696.1"/>
</dbReference>
<dbReference type="InterPro" id="IPR017871">
    <property type="entry name" value="ABC_transporter-like_CS"/>
</dbReference>
<keyword evidence="3" id="KW-0547">Nucleotide-binding</keyword>
<comment type="subcellular location">
    <subcellularLocation>
        <location evidence="1">Cell membrane</location>
        <topology evidence="1">Peripheral membrane protein</topology>
    </subcellularLocation>
</comment>
<dbReference type="InterPro" id="IPR003593">
    <property type="entry name" value="AAA+_ATPase"/>
</dbReference>
<keyword evidence="5" id="KW-0046">Antibiotic resistance</keyword>
<dbReference type="PROSITE" id="PS50893">
    <property type="entry name" value="ABC_TRANSPORTER_2"/>
    <property type="match status" value="1"/>
</dbReference>
<dbReference type="PROSITE" id="PS00211">
    <property type="entry name" value="ABC_TRANSPORTER_1"/>
    <property type="match status" value="1"/>
</dbReference>
<dbReference type="Pfam" id="PF00005">
    <property type="entry name" value="ABC_tran"/>
    <property type="match status" value="1"/>
</dbReference>
<evidence type="ECO:0000313" key="8">
    <source>
        <dbReference type="Proteomes" id="UP000671914"/>
    </source>
</evidence>
<reference evidence="7" key="1">
    <citation type="submission" date="2021-03" db="EMBL/GenBank/DDBJ databases">
        <title>Agromyces archimandritus sp. nov., isolated from the cockroach Archimandrita tessellata.</title>
        <authorList>
            <person name="Guzman J."/>
            <person name="Ortuzar M."/>
            <person name="Poehlein A."/>
            <person name="Daniel R."/>
            <person name="Trujillo M."/>
            <person name="Vilcinskas A."/>
        </authorList>
    </citation>
    <scope>NUCLEOTIDE SEQUENCE</scope>
    <source>
        <strain evidence="7">G127AT</strain>
    </source>
</reference>
<gene>
    <name evidence="7" type="ORF">G127AT_07705</name>
</gene>
<dbReference type="GO" id="GO:0005886">
    <property type="term" value="C:plasma membrane"/>
    <property type="evidence" value="ECO:0007669"/>
    <property type="project" value="UniProtKB-SubCell"/>
</dbReference>
<name>A0A975FP66_9MICO</name>